<comment type="caution">
    <text evidence="2">The sequence shown here is derived from an EMBL/GenBank/DDBJ whole genome shotgun (WGS) entry which is preliminary data.</text>
</comment>
<organism evidence="2 3">
    <name type="scientific">Roseomonas alba</name>
    <dbReference type="NCBI Taxonomy" id="2846776"/>
    <lineage>
        <taxon>Bacteria</taxon>
        <taxon>Pseudomonadati</taxon>
        <taxon>Pseudomonadota</taxon>
        <taxon>Alphaproteobacteria</taxon>
        <taxon>Acetobacterales</taxon>
        <taxon>Roseomonadaceae</taxon>
        <taxon>Roseomonas</taxon>
    </lineage>
</organism>
<feature type="transmembrane region" description="Helical" evidence="1">
    <location>
        <begin position="12"/>
        <end position="36"/>
    </location>
</feature>
<evidence type="ECO:0000313" key="3">
    <source>
        <dbReference type="Proteomes" id="UP001196565"/>
    </source>
</evidence>
<gene>
    <name evidence="2" type="ORF">KPL78_12485</name>
</gene>
<name>A0ABS7AA72_9PROT</name>
<feature type="transmembrane region" description="Helical" evidence="1">
    <location>
        <begin position="56"/>
        <end position="74"/>
    </location>
</feature>
<dbReference type="RefSeq" id="WP_219763285.1">
    <property type="nucleotide sequence ID" value="NZ_JAHYBZ010000004.1"/>
</dbReference>
<dbReference type="EMBL" id="JAHYBZ010000004">
    <property type="protein sequence ID" value="MBW6398672.1"/>
    <property type="molecule type" value="Genomic_DNA"/>
</dbReference>
<reference evidence="2 3" key="1">
    <citation type="submission" date="2021-07" db="EMBL/GenBank/DDBJ databases">
        <authorList>
            <person name="So Y."/>
        </authorList>
    </citation>
    <scope>NUCLEOTIDE SEQUENCE [LARGE SCALE GENOMIC DNA]</scope>
    <source>
        <strain evidence="2 3">HJA6</strain>
    </source>
</reference>
<protein>
    <recommendedName>
        <fullName evidence="4">DoxX family protein</fullName>
    </recommendedName>
</protein>
<feature type="transmembrane region" description="Helical" evidence="1">
    <location>
        <begin position="79"/>
        <end position="98"/>
    </location>
</feature>
<evidence type="ECO:0000256" key="1">
    <source>
        <dbReference type="SAM" id="Phobius"/>
    </source>
</evidence>
<keyword evidence="1" id="KW-0812">Transmembrane</keyword>
<accession>A0ABS7AA72</accession>
<proteinExistence type="predicted"/>
<keyword evidence="1" id="KW-1133">Transmembrane helix</keyword>
<keyword evidence="3" id="KW-1185">Reference proteome</keyword>
<dbReference type="Proteomes" id="UP001196565">
    <property type="component" value="Unassembled WGS sequence"/>
</dbReference>
<sequence>MVRRFTVDVPRILLGLLFLVSAADGFFWIFTGGNLIHPPTSDIGLRFEAALKESGFIWPLMKSIDLVAGLCLLFNRFPALALLALLPIITVIVLFHLVLNPGGIPVAAVLAALTALLLFGYRDRYRPLLQ</sequence>
<evidence type="ECO:0008006" key="4">
    <source>
        <dbReference type="Google" id="ProtNLM"/>
    </source>
</evidence>
<feature type="transmembrane region" description="Helical" evidence="1">
    <location>
        <begin position="104"/>
        <end position="121"/>
    </location>
</feature>
<evidence type="ECO:0000313" key="2">
    <source>
        <dbReference type="EMBL" id="MBW6398672.1"/>
    </source>
</evidence>
<keyword evidence="1" id="KW-0472">Membrane</keyword>